<dbReference type="Proteomes" id="UP000826802">
    <property type="component" value="Chromosome"/>
</dbReference>
<protein>
    <recommendedName>
        <fullName evidence="4">DUF697 domain-containing protein</fullName>
    </recommendedName>
</protein>
<keyword evidence="3" id="KW-1185">Reference proteome</keyword>
<evidence type="ECO:0008006" key="4">
    <source>
        <dbReference type="Google" id="ProtNLM"/>
    </source>
</evidence>
<proteinExistence type="predicted"/>
<keyword evidence="1" id="KW-0812">Transmembrane</keyword>
<dbReference type="GO" id="GO:0003924">
    <property type="term" value="F:GTPase activity"/>
    <property type="evidence" value="ECO:0007669"/>
    <property type="project" value="TreeGrafter"/>
</dbReference>
<dbReference type="RefSeq" id="WP_203545927.1">
    <property type="nucleotide sequence ID" value="NZ_CP054482.1"/>
</dbReference>
<dbReference type="PANTHER" id="PTHR32341">
    <property type="entry name" value="INTERFERON-INDUCIBLE GTPASE"/>
    <property type="match status" value="1"/>
</dbReference>
<evidence type="ECO:0000313" key="2">
    <source>
        <dbReference type="EMBL" id="QYA42418.1"/>
    </source>
</evidence>
<sequence length="160" mass="17432">MKITNQKDLDKAKKAAMRIVKQRATTSGAIAAVPVPGVDVAADIGLIMEVVDKINKKFGLSNDQIDDLDAAEKQKILVIVTSVGNQFIGKNLTKELVMKVLKTMGFKKLRDKQIAKFVPVIGAVVSGGISYSAMYALGKRHVDECYMVCQEMIESEKADT</sequence>
<organism evidence="2 3">
    <name type="scientific">Macrococcoides bohemicum</name>
    <dbReference type="NCBI Taxonomy" id="1903056"/>
    <lineage>
        <taxon>Bacteria</taxon>
        <taxon>Bacillati</taxon>
        <taxon>Bacillota</taxon>
        <taxon>Bacilli</taxon>
        <taxon>Bacillales</taxon>
        <taxon>Staphylococcaceae</taxon>
        <taxon>Macrococcoides</taxon>
    </lineage>
</organism>
<dbReference type="EMBL" id="CP079981">
    <property type="protein sequence ID" value="QYA42418.1"/>
    <property type="molecule type" value="Genomic_DNA"/>
</dbReference>
<dbReference type="AlphaFoldDB" id="A0AAE7QC35"/>
<reference evidence="2 3" key="1">
    <citation type="submission" date="2021-07" db="EMBL/GenBank/DDBJ databases">
        <title>Prevalence and characterization of methicillin-resistant Macrococcus spp. in food producing animals and meat in Switzerland in 2019.</title>
        <authorList>
            <person name="Keller J.E."/>
            <person name="Schwendener S."/>
            <person name="Neuenschwander J."/>
            <person name="Overesch G."/>
            <person name="Perreten V."/>
        </authorList>
    </citation>
    <scope>NUCLEOTIDE SEQUENCE [LARGE SCALE GENOMIC DNA]</scope>
    <source>
        <strain evidence="2 3">19Msa0936</strain>
    </source>
</reference>
<gene>
    <name evidence="2" type="ORF">KYI11_00215</name>
</gene>
<name>A0AAE7QC35_9STAP</name>
<evidence type="ECO:0000256" key="1">
    <source>
        <dbReference type="SAM" id="Phobius"/>
    </source>
</evidence>
<accession>A0AAE7QC35</accession>
<dbReference type="InterPro" id="IPR051515">
    <property type="entry name" value="IRG"/>
</dbReference>
<keyword evidence="1" id="KW-0472">Membrane</keyword>
<evidence type="ECO:0000313" key="3">
    <source>
        <dbReference type="Proteomes" id="UP000826802"/>
    </source>
</evidence>
<keyword evidence="1" id="KW-1133">Transmembrane helix</keyword>
<dbReference type="GeneID" id="99096350"/>
<dbReference type="PANTHER" id="PTHR32341:SF17">
    <property type="entry name" value="IRG-TYPE G DOMAIN-CONTAINING PROTEIN"/>
    <property type="match status" value="1"/>
</dbReference>
<feature type="transmembrane region" description="Helical" evidence="1">
    <location>
        <begin position="117"/>
        <end position="137"/>
    </location>
</feature>